<dbReference type="InterPro" id="IPR032816">
    <property type="entry name" value="VTT_dom"/>
</dbReference>
<feature type="transmembrane region" description="Helical" evidence="6">
    <location>
        <begin position="153"/>
        <end position="174"/>
    </location>
</feature>
<keyword evidence="3 6" id="KW-0812">Transmembrane</keyword>
<dbReference type="PANTHER" id="PTHR12677:SF49">
    <property type="entry name" value="TVP38_TMEM64 FAMILY MEMBRANE PROTEIN"/>
    <property type="match status" value="1"/>
</dbReference>
<comment type="caution">
    <text evidence="8">The sequence shown here is derived from an EMBL/GenBank/DDBJ whole genome shotgun (WGS) entry which is preliminary data.</text>
</comment>
<reference evidence="9" key="1">
    <citation type="journal article" date="2019" name="Int. J. Syst. Evol. Microbiol.">
        <title>The Global Catalogue of Microorganisms (GCM) 10K type strain sequencing project: providing services to taxonomists for standard genome sequencing and annotation.</title>
        <authorList>
            <consortium name="The Broad Institute Genomics Platform"/>
            <consortium name="The Broad Institute Genome Sequencing Center for Infectious Disease"/>
            <person name="Wu L."/>
            <person name="Ma J."/>
        </authorList>
    </citation>
    <scope>NUCLEOTIDE SEQUENCE [LARGE SCALE GENOMIC DNA]</scope>
    <source>
        <strain evidence="9">CGMCC 1.14993</strain>
    </source>
</reference>
<dbReference type="InterPro" id="IPR015414">
    <property type="entry name" value="TMEM64"/>
</dbReference>
<dbReference type="PANTHER" id="PTHR12677">
    <property type="entry name" value="GOLGI APPARATUS MEMBRANE PROTEIN TVP38-RELATED"/>
    <property type="match status" value="1"/>
</dbReference>
<evidence type="ECO:0000256" key="5">
    <source>
        <dbReference type="ARBA" id="ARBA00023136"/>
    </source>
</evidence>
<protein>
    <recommendedName>
        <fullName evidence="6">TVP38/TMEM64 family membrane protein</fullName>
    </recommendedName>
</protein>
<feature type="domain" description="VTT" evidence="7">
    <location>
        <begin position="60"/>
        <end position="176"/>
    </location>
</feature>
<dbReference type="EMBL" id="BMHB01000006">
    <property type="protein sequence ID" value="GGI18294.1"/>
    <property type="molecule type" value="Genomic_DNA"/>
</dbReference>
<dbReference type="AlphaFoldDB" id="A0A8J3ASY3"/>
<feature type="transmembrane region" description="Helical" evidence="6">
    <location>
        <begin position="79"/>
        <end position="97"/>
    </location>
</feature>
<keyword evidence="5 6" id="KW-0472">Membrane</keyword>
<feature type="transmembrane region" description="Helical" evidence="6">
    <location>
        <begin position="46"/>
        <end position="73"/>
    </location>
</feature>
<comment type="subcellular location">
    <subcellularLocation>
        <location evidence="1 6">Cell membrane</location>
        <topology evidence="1 6">Multi-pass membrane protein</topology>
    </subcellularLocation>
</comment>
<dbReference type="Proteomes" id="UP000626244">
    <property type="component" value="Unassembled WGS sequence"/>
</dbReference>
<evidence type="ECO:0000313" key="8">
    <source>
        <dbReference type="EMBL" id="GGI18294.1"/>
    </source>
</evidence>
<dbReference type="RefSeq" id="WP_088003947.1">
    <property type="nucleotide sequence ID" value="NZ_BMHB01000006.1"/>
</dbReference>
<sequence>MKKVVPIIVISSWFILLILAVHFNLFQLSLNDIKHFIEDSTINPMILFVGIFCARIFLFIPSTMLIVTGSLFFNPIETIILSMIGMFITETIIYGISRSVLSNHIQHYMVTKYPKLNNEIISNGKKYLFITVATPLAPTDGACFIAASTKMPYFSYITTVLAGTIPIVTLYTLYGNFLIAAPWVTLCISAPIVIILIVYISIRKKQKNELHYTSENENV</sequence>
<keyword evidence="2 6" id="KW-1003">Cell membrane</keyword>
<comment type="similarity">
    <text evidence="6">Belongs to the TVP38/TMEM64 family.</text>
</comment>
<feature type="transmembrane region" description="Helical" evidence="6">
    <location>
        <begin position="180"/>
        <end position="202"/>
    </location>
</feature>
<keyword evidence="4 6" id="KW-1133">Transmembrane helix</keyword>
<evidence type="ECO:0000256" key="2">
    <source>
        <dbReference type="ARBA" id="ARBA00022475"/>
    </source>
</evidence>
<evidence type="ECO:0000313" key="9">
    <source>
        <dbReference type="Proteomes" id="UP000626244"/>
    </source>
</evidence>
<dbReference type="Pfam" id="PF09335">
    <property type="entry name" value="VTT_dom"/>
    <property type="match status" value="1"/>
</dbReference>
<proteinExistence type="inferred from homology"/>
<organism evidence="8 9">
    <name type="scientific">Gottfriedia solisilvae</name>
    <dbReference type="NCBI Taxonomy" id="1516104"/>
    <lineage>
        <taxon>Bacteria</taxon>
        <taxon>Bacillati</taxon>
        <taxon>Bacillota</taxon>
        <taxon>Bacilli</taxon>
        <taxon>Bacillales</taxon>
        <taxon>Bacillaceae</taxon>
        <taxon>Gottfriedia</taxon>
    </lineage>
</organism>
<accession>A0A8J3ASY3</accession>
<evidence type="ECO:0000256" key="1">
    <source>
        <dbReference type="ARBA" id="ARBA00004651"/>
    </source>
</evidence>
<gene>
    <name evidence="8" type="ORF">GCM10007380_42200</name>
</gene>
<evidence type="ECO:0000256" key="3">
    <source>
        <dbReference type="ARBA" id="ARBA00022692"/>
    </source>
</evidence>
<evidence type="ECO:0000256" key="4">
    <source>
        <dbReference type="ARBA" id="ARBA00022989"/>
    </source>
</evidence>
<name>A0A8J3ASY3_9BACI</name>
<keyword evidence="9" id="KW-1185">Reference proteome</keyword>
<dbReference type="GO" id="GO:0005886">
    <property type="term" value="C:plasma membrane"/>
    <property type="evidence" value="ECO:0007669"/>
    <property type="project" value="UniProtKB-SubCell"/>
</dbReference>
<feature type="transmembrane region" description="Helical" evidence="6">
    <location>
        <begin position="6"/>
        <end position="26"/>
    </location>
</feature>
<dbReference type="OrthoDB" id="371137at2"/>
<evidence type="ECO:0000259" key="7">
    <source>
        <dbReference type="Pfam" id="PF09335"/>
    </source>
</evidence>
<evidence type="ECO:0000256" key="6">
    <source>
        <dbReference type="RuleBase" id="RU366058"/>
    </source>
</evidence>